<dbReference type="AlphaFoldDB" id="A0A5D4SQI2"/>
<keyword evidence="1" id="KW-0812">Transmembrane</keyword>
<feature type="transmembrane region" description="Helical" evidence="1">
    <location>
        <begin position="107"/>
        <end position="128"/>
    </location>
</feature>
<organism evidence="2 3">
    <name type="scientific">Sutcliffiella horikoshii</name>
    <dbReference type="NCBI Taxonomy" id="79883"/>
    <lineage>
        <taxon>Bacteria</taxon>
        <taxon>Bacillati</taxon>
        <taxon>Bacillota</taxon>
        <taxon>Bacilli</taxon>
        <taxon>Bacillales</taxon>
        <taxon>Bacillaceae</taxon>
        <taxon>Sutcliffiella</taxon>
    </lineage>
</organism>
<dbReference type="EMBL" id="VTEV01000007">
    <property type="protein sequence ID" value="TYS65585.1"/>
    <property type="molecule type" value="Genomic_DNA"/>
</dbReference>
<keyword evidence="1" id="KW-0472">Membrane</keyword>
<reference evidence="2 3" key="1">
    <citation type="submission" date="2019-08" db="EMBL/GenBank/DDBJ databases">
        <title>Bacillus genomes from the desert of Cuatro Cienegas, Coahuila.</title>
        <authorList>
            <person name="Olmedo-Alvarez G."/>
        </authorList>
    </citation>
    <scope>NUCLEOTIDE SEQUENCE [LARGE SCALE GENOMIC DNA]</scope>
    <source>
        <strain evidence="2 3">CH28_1T</strain>
    </source>
</reference>
<protein>
    <submittedName>
        <fullName evidence="2">DUF3267 domain-containing protein</fullName>
    </submittedName>
</protein>
<dbReference type="RefSeq" id="WP_148989365.1">
    <property type="nucleotide sequence ID" value="NZ_VTEV01000007.1"/>
</dbReference>
<proteinExistence type="predicted"/>
<accession>A0A5D4SQI2</accession>
<sequence length="184" mass="21248">MNCWKSIDISRQYGLHRITLISFIITLLSFIVFFLSFSLIYHDTTVSSANFGWFVLGLLGMFTMHKLCHVLPLIATKNQVKLKWKFKCYMPYMKIKTKKPFTKIQSYAVLLAPFAIITSACILLAHIFPSYYHYFSMLAAVNLGLSIPDFLYIKLIQRAPNKCQIEELENGYDILIVNENEIAS</sequence>
<dbReference type="Proteomes" id="UP000322524">
    <property type="component" value="Unassembled WGS sequence"/>
</dbReference>
<comment type="caution">
    <text evidence="2">The sequence shown here is derived from an EMBL/GenBank/DDBJ whole genome shotgun (WGS) entry which is preliminary data.</text>
</comment>
<name>A0A5D4SQI2_9BACI</name>
<keyword evidence="1" id="KW-1133">Transmembrane helix</keyword>
<dbReference type="InterPro" id="IPR021683">
    <property type="entry name" value="DUF3267"/>
</dbReference>
<evidence type="ECO:0000313" key="2">
    <source>
        <dbReference type="EMBL" id="TYS65585.1"/>
    </source>
</evidence>
<evidence type="ECO:0000313" key="3">
    <source>
        <dbReference type="Proteomes" id="UP000322524"/>
    </source>
</evidence>
<feature type="transmembrane region" description="Helical" evidence="1">
    <location>
        <begin position="134"/>
        <end position="153"/>
    </location>
</feature>
<dbReference type="OrthoDB" id="2360495at2"/>
<gene>
    <name evidence="2" type="ORF">FZC76_16950</name>
</gene>
<evidence type="ECO:0000256" key="1">
    <source>
        <dbReference type="SAM" id="Phobius"/>
    </source>
</evidence>
<feature type="transmembrane region" description="Helical" evidence="1">
    <location>
        <begin position="20"/>
        <end position="41"/>
    </location>
</feature>
<dbReference type="STRING" id="79883.GCA_001636495_03709"/>
<dbReference type="Pfam" id="PF11667">
    <property type="entry name" value="DUF3267"/>
    <property type="match status" value="1"/>
</dbReference>
<feature type="transmembrane region" description="Helical" evidence="1">
    <location>
        <begin position="53"/>
        <end position="75"/>
    </location>
</feature>